<protein>
    <recommendedName>
        <fullName evidence="4">BRISC and BRCA1-A complex member 1</fullName>
    </recommendedName>
    <alternativeName>
        <fullName evidence="14">Mediator of RAP80 interactions and targeting subunit of 40 kDa</fullName>
    </alternativeName>
    <alternativeName>
        <fullName evidence="15">New component of the BRCA1-A complex</fullName>
    </alternativeName>
</protein>
<dbReference type="AlphaFoldDB" id="A0AA88XR36"/>
<evidence type="ECO:0000256" key="15">
    <source>
        <dbReference type="ARBA" id="ARBA00031038"/>
    </source>
</evidence>
<dbReference type="GO" id="GO:0006325">
    <property type="term" value="P:chromatin organization"/>
    <property type="evidence" value="ECO:0007669"/>
    <property type="project" value="UniProtKB-KW"/>
</dbReference>
<keyword evidence="11" id="KW-0234">DNA repair</keyword>
<dbReference type="GO" id="GO:0070531">
    <property type="term" value="C:BRCA1-A complex"/>
    <property type="evidence" value="ECO:0007669"/>
    <property type="project" value="InterPro"/>
</dbReference>
<dbReference type="InterPro" id="IPR026126">
    <property type="entry name" value="BABAM1"/>
</dbReference>
<evidence type="ECO:0000256" key="7">
    <source>
        <dbReference type="ARBA" id="ARBA00022763"/>
    </source>
</evidence>
<evidence type="ECO:0000256" key="3">
    <source>
        <dbReference type="ARBA" id="ARBA00010809"/>
    </source>
</evidence>
<evidence type="ECO:0000256" key="10">
    <source>
        <dbReference type="ARBA" id="ARBA00022853"/>
    </source>
</evidence>
<organism evidence="16 17">
    <name type="scientific">Pinctada imbricata</name>
    <name type="common">Atlantic pearl-oyster</name>
    <name type="synonym">Pinctada martensii</name>
    <dbReference type="NCBI Taxonomy" id="66713"/>
    <lineage>
        <taxon>Eukaryota</taxon>
        <taxon>Metazoa</taxon>
        <taxon>Spiralia</taxon>
        <taxon>Lophotrochozoa</taxon>
        <taxon>Mollusca</taxon>
        <taxon>Bivalvia</taxon>
        <taxon>Autobranchia</taxon>
        <taxon>Pteriomorphia</taxon>
        <taxon>Pterioida</taxon>
        <taxon>Pterioidea</taxon>
        <taxon>Pteriidae</taxon>
        <taxon>Pinctada</taxon>
    </lineage>
</organism>
<dbReference type="GO" id="GO:0051301">
    <property type="term" value="P:cell division"/>
    <property type="evidence" value="ECO:0007669"/>
    <property type="project" value="UniProtKB-KW"/>
</dbReference>
<dbReference type="GO" id="GO:0045739">
    <property type="term" value="P:positive regulation of DNA repair"/>
    <property type="evidence" value="ECO:0007669"/>
    <property type="project" value="InterPro"/>
</dbReference>
<evidence type="ECO:0000256" key="2">
    <source>
        <dbReference type="ARBA" id="ARBA00004496"/>
    </source>
</evidence>
<evidence type="ECO:0000256" key="11">
    <source>
        <dbReference type="ARBA" id="ARBA00023204"/>
    </source>
</evidence>
<dbReference type="PANTHER" id="PTHR15660:SF1">
    <property type="entry name" value="BRISC AND BRCA1-A COMPLEX MEMBER 1"/>
    <property type="match status" value="1"/>
</dbReference>
<evidence type="ECO:0000256" key="12">
    <source>
        <dbReference type="ARBA" id="ARBA00023242"/>
    </source>
</evidence>
<keyword evidence="9" id="KW-0833">Ubl conjugation pathway</keyword>
<keyword evidence="5" id="KW-0963">Cytoplasm</keyword>
<evidence type="ECO:0000313" key="17">
    <source>
        <dbReference type="Proteomes" id="UP001186944"/>
    </source>
</evidence>
<evidence type="ECO:0000256" key="8">
    <source>
        <dbReference type="ARBA" id="ARBA00022776"/>
    </source>
</evidence>
<reference evidence="16" key="1">
    <citation type="submission" date="2019-08" db="EMBL/GenBank/DDBJ databases">
        <title>The improved chromosome-level genome for the pearl oyster Pinctada fucata martensii using PacBio sequencing and Hi-C.</title>
        <authorList>
            <person name="Zheng Z."/>
        </authorList>
    </citation>
    <scope>NUCLEOTIDE SEQUENCE</scope>
    <source>
        <strain evidence="16">ZZ-2019</strain>
        <tissue evidence="16">Adductor muscle</tissue>
    </source>
</reference>
<dbReference type="Gene3D" id="3.40.50.410">
    <property type="entry name" value="von Willebrand factor, type A domain"/>
    <property type="match status" value="1"/>
</dbReference>
<keyword evidence="12" id="KW-0539">Nucleus</keyword>
<sequence length="230" mass="26494">IICLDLSSEMDKESFRSRAGDKWTPLKLVKRALSFFLHSKQRMNKAHSFALVVITETATWFKEFTNNIREIINLLDDVKPSFDCETLDLSSVFDTVYNSIDLPSVEGDVSILPPPYVVRTLLILGRSQCQVEFLDKRRFKILESSPYYFSDVLYIHEPPDETNKCEQETFDKLCEVDEKGMSYVLEVSRNPTRLYDLMAQLLAHPLQRPSQNDAAYRLLNMADIAESPPT</sequence>
<comment type="caution">
    <text evidence="16">The sequence shown here is derived from an EMBL/GenBank/DDBJ whole genome shotgun (WGS) entry which is preliminary data.</text>
</comment>
<keyword evidence="17" id="KW-1185">Reference proteome</keyword>
<keyword evidence="8" id="KW-0498">Mitosis</keyword>
<feature type="non-terminal residue" evidence="16">
    <location>
        <position position="1"/>
    </location>
</feature>
<keyword evidence="7" id="KW-0227">DNA damage</keyword>
<dbReference type="GO" id="GO:0007095">
    <property type="term" value="P:mitotic G2 DNA damage checkpoint signaling"/>
    <property type="evidence" value="ECO:0007669"/>
    <property type="project" value="TreeGrafter"/>
</dbReference>
<proteinExistence type="inferred from homology"/>
<dbReference type="GO" id="GO:0006302">
    <property type="term" value="P:double-strand break repair"/>
    <property type="evidence" value="ECO:0007669"/>
    <property type="project" value="TreeGrafter"/>
</dbReference>
<evidence type="ECO:0000256" key="5">
    <source>
        <dbReference type="ARBA" id="ARBA00022490"/>
    </source>
</evidence>
<evidence type="ECO:0000256" key="6">
    <source>
        <dbReference type="ARBA" id="ARBA00022618"/>
    </source>
</evidence>
<evidence type="ECO:0000256" key="14">
    <source>
        <dbReference type="ARBA" id="ARBA00030984"/>
    </source>
</evidence>
<dbReference type="PANTHER" id="PTHR15660">
    <property type="entry name" value="BRISC AND BRCA1-A COMPLEX MEMBER 1"/>
    <property type="match status" value="1"/>
</dbReference>
<keyword evidence="10" id="KW-0156">Chromatin regulator</keyword>
<keyword evidence="13" id="KW-0131">Cell cycle</keyword>
<dbReference type="InterPro" id="IPR036465">
    <property type="entry name" value="vWFA_dom_sf"/>
</dbReference>
<evidence type="ECO:0000256" key="4">
    <source>
        <dbReference type="ARBA" id="ARBA00019437"/>
    </source>
</evidence>
<evidence type="ECO:0000256" key="9">
    <source>
        <dbReference type="ARBA" id="ARBA00022786"/>
    </source>
</evidence>
<dbReference type="GO" id="GO:0016604">
    <property type="term" value="C:nuclear body"/>
    <property type="evidence" value="ECO:0007669"/>
    <property type="project" value="TreeGrafter"/>
</dbReference>
<dbReference type="CDD" id="cd21502">
    <property type="entry name" value="vWA_BABAM1"/>
    <property type="match status" value="1"/>
</dbReference>
<evidence type="ECO:0000313" key="16">
    <source>
        <dbReference type="EMBL" id="KAK3090198.1"/>
    </source>
</evidence>
<accession>A0AA88XR36</accession>
<dbReference type="GO" id="GO:0070552">
    <property type="term" value="C:BRISC complex"/>
    <property type="evidence" value="ECO:0007669"/>
    <property type="project" value="InterPro"/>
</dbReference>
<dbReference type="Proteomes" id="UP001186944">
    <property type="component" value="Unassembled WGS sequence"/>
</dbReference>
<evidence type="ECO:0000256" key="13">
    <source>
        <dbReference type="ARBA" id="ARBA00023306"/>
    </source>
</evidence>
<gene>
    <name evidence="16" type="ORF">FSP39_009956</name>
</gene>
<comment type="subcellular location">
    <subcellularLocation>
        <location evidence="2">Cytoplasm</location>
    </subcellularLocation>
    <subcellularLocation>
        <location evidence="1">Nucleus</location>
    </subcellularLocation>
</comment>
<name>A0AA88XR36_PINIB</name>
<keyword evidence="6" id="KW-0132">Cell division</keyword>
<comment type="similarity">
    <text evidence="3">Belongs to the BABAM1 family.</text>
</comment>
<evidence type="ECO:0000256" key="1">
    <source>
        <dbReference type="ARBA" id="ARBA00004123"/>
    </source>
</evidence>
<dbReference type="SUPFAM" id="SSF53300">
    <property type="entry name" value="vWA-like"/>
    <property type="match status" value="1"/>
</dbReference>
<dbReference type="EMBL" id="VSWD01000010">
    <property type="protein sequence ID" value="KAK3090198.1"/>
    <property type="molecule type" value="Genomic_DNA"/>
</dbReference>
<dbReference type="GO" id="GO:0005737">
    <property type="term" value="C:cytoplasm"/>
    <property type="evidence" value="ECO:0007669"/>
    <property type="project" value="UniProtKB-SubCell"/>
</dbReference>